<accession>F9XIS1</accession>
<organism evidence="1 2">
    <name type="scientific">Zymoseptoria tritici (strain CBS 115943 / IPO323)</name>
    <name type="common">Speckled leaf blotch fungus</name>
    <name type="synonym">Septoria tritici</name>
    <dbReference type="NCBI Taxonomy" id="336722"/>
    <lineage>
        <taxon>Eukaryota</taxon>
        <taxon>Fungi</taxon>
        <taxon>Dikarya</taxon>
        <taxon>Ascomycota</taxon>
        <taxon>Pezizomycotina</taxon>
        <taxon>Dothideomycetes</taxon>
        <taxon>Dothideomycetidae</taxon>
        <taxon>Mycosphaerellales</taxon>
        <taxon>Mycosphaerellaceae</taxon>
        <taxon>Zymoseptoria</taxon>
    </lineage>
</organism>
<dbReference type="RefSeq" id="XP_003850266.1">
    <property type="nucleotide sequence ID" value="XM_003850218.1"/>
</dbReference>
<gene>
    <name evidence="1" type="ORF">MYCGRDRAFT_95368</name>
</gene>
<dbReference type="EMBL" id="CM001203">
    <property type="protein sequence ID" value="EGP85242.1"/>
    <property type="molecule type" value="Genomic_DNA"/>
</dbReference>
<dbReference type="InParanoid" id="F9XIS1"/>
<protein>
    <submittedName>
        <fullName evidence="1">Uncharacterized protein</fullName>
    </submittedName>
</protein>
<reference evidence="1 2" key="1">
    <citation type="journal article" date="2011" name="PLoS Genet.">
        <title>Finished genome of the fungal wheat pathogen Mycosphaerella graminicola reveals dispensome structure, chromosome plasticity, and stealth pathogenesis.</title>
        <authorList>
            <person name="Goodwin S.B."/>
            <person name="Ben M'barek S."/>
            <person name="Dhillon B."/>
            <person name="Wittenberg A.H.J."/>
            <person name="Crane C.F."/>
            <person name="Hane J.K."/>
            <person name="Foster A.J."/>
            <person name="Van der Lee T.A.J."/>
            <person name="Grimwood J."/>
            <person name="Aerts A."/>
            <person name="Antoniw J."/>
            <person name="Bailey A."/>
            <person name="Bluhm B."/>
            <person name="Bowler J."/>
            <person name="Bristow J."/>
            <person name="van der Burgt A."/>
            <person name="Canto-Canche B."/>
            <person name="Churchill A.C.L."/>
            <person name="Conde-Ferraez L."/>
            <person name="Cools H.J."/>
            <person name="Coutinho P.M."/>
            <person name="Csukai M."/>
            <person name="Dehal P."/>
            <person name="De Wit P."/>
            <person name="Donzelli B."/>
            <person name="van de Geest H.C."/>
            <person name="van Ham R.C.H.J."/>
            <person name="Hammond-Kosack K.E."/>
            <person name="Henrissat B."/>
            <person name="Kilian A."/>
            <person name="Kobayashi A.K."/>
            <person name="Koopmann E."/>
            <person name="Kourmpetis Y."/>
            <person name="Kuzniar A."/>
            <person name="Lindquist E."/>
            <person name="Lombard V."/>
            <person name="Maliepaard C."/>
            <person name="Martins N."/>
            <person name="Mehrabi R."/>
            <person name="Nap J.P.H."/>
            <person name="Ponomarenko A."/>
            <person name="Rudd J.J."/>
            <person name="Salamov A."/>
            <person name="Schmutz J."/>
            <person name="Schouten H.J."/>
            <person name="Shapiro H."/>
            <person name="Stergiopoulos I."/>
            <person name="Torriani S.F.F."/>
            <person name="Tu H."/>
            <person name="de Vries R.P."/>
            <person name="Waalwijk C."/>
            <person name="Ware S.B."/>
            <person name="Wiebenga A."/>
            <person name="Zwiers L.-H."/>
            <person name="Oliver R.P."/>
            <person name="Grigoriev I.V."/>
            <person name="Kema G.H.J."/>
        </authorList>
    </citation>
    <scope>NUCLEOTIDE SEQUENCE [LARGE SCALE GENOMIC DNA]</scope>
    <source>
        <strain evidence="2">CBS 115943 / IPO323</strain>
    </source>
</reference>
<evidence type="ECO:0000313" key="1">
    <source>
        <dbReference type="EMBL" id="EGP85242.1"/>
    </source>
</evidence>
<name>F9XIS1_ZYMTI</name>
<proteinExistence type="predicted"/>
<dbReference type="KEGG" id="ztr:MYCGRDRAFT_95368"/>
<keyword evidence="2" id="KW-1185">Reference proteome</keyword>
<dbReference type="HOGENOM" id="CLU_1289868_0_0_1"/>
<dbReference type="Proteomes" id="UP000008062">
    <property type="component" value="Chromosome 8"/>
</dbReference>
<dbReference type="AlphaFoldDB" id="F9XIS1"/>
<evidence type="ECO:0000313" key="2">
    <source>
        <dbReference type="Proteomes" id="UP000008062"/>
    </source>
</evidence>
<dbReference type="GeneID" id="13394422"/>
<sequence length="214" mass="21751">MHAWNERAESAVGYSGIGVPESVVEMLSQVRLKGKPLSVLMLPLAAREAQEEGAEEAVAEVEVVEVDVKVDAVLVMSPVLITLAVEESCDPGNGSTVASSVLLLAADPALEFGTGSVMNPSSVSVDDACGTGSVINPSSVSVAVELSCGTGTNITVDSAAVEVSTGGKFGSKVLPALLELTAVFPPGEEVMTDGKAGSNVAPALLEPEEDEIID</sequence>